<dbReference type="AlphaFoldDB" id="A0A8H3WMS0"/>
<name>A0A8H3WMS0_9PEZI</name>
<accession>A0A8H3WMS0</accession>
<gene>
    <name evidence="2" type="ORF">GQ607_002554</name>
</gene>
<keyword evidence="3" id="KW-1185">Reference proteome</keyword>
<feature type="compositionally biased region" description="Basic and acidic residues" evidence="1">
    <location>
        <begin position="52"/>
        <end position="61"/>
    </location>
</feature>
<evidence type="ECO:0000313" key="3">
    <source>
        <dbReference type="Proteomes" id="UP000434172"/>
    </source>
</evidence>
<evidence type="ECO:0000313" key="2">
    <source>
        <dbReference type="EMBL" id="KAF0330224.1"/>
    </source>
</evidence>
<protein>
    <submittedName>
        <fullName evidence="2">Uncharacterized protein</fullName>
    </submittedName>
</protein>
<evidence type="ECO:0000256" key="1">
    <source>
        <dbReference type="SAM" id="MobiDB-lite"/>
    </source>
</evidence>
<organism evidence="2 3">
    <name type="scientific">Colletotrichum asianum</name>
    <dbReference type="NCBI Taxonomy" id="702518"/>
    <lineage>
        <taxon>Eukaryota</taxon>
        <taxon>Fungi</taxon>
        <taxon>Dikarya</taxon>
        <taxon>Ascomycota</taxon>
        <taxon>Pezizomycotina</taxon>
        <taxon>Sordariomycetes</taxon>
        <taxon>Hypocreomycetidae</taxon>
        <taxon>Glomerellales</taxon>
        <taxon>Glomerellaceae</taxon>
        <taxon>Colletotrichum</taxon>
        <taxon>Colletotrichum gloeosporioides species complex</taxon>
    </lineage>
</organism>
<sequence>MASLSRDPVRPKAKHTNRQGPFQQPNQLVGKGSPINQDATSRFHGLGCGRQIDQRTNREQKPGGWRGGQTLDNTSAARRPGPRSLTNDAFIEPFA</sequence>
<feature type="region of interest" description="Disordered" evidence="1">
    <location>
        <begin position="1"/>
        <end position="95"/>
    </location>
</feature>
<feature type="compositionally biased region" description="Polar residues" evidence="1">
    <location>
        <begin position="18"/>
        <end position="27"/>
    </location>
</feature>
<dbReference type="Proteomes" id="UP000434172">
    <property type="component" value="Unassembled WGS sequence"/>
</dbReference>
<dbReference type="EMBL" id="WOWK01000008">
    <property type="protein sequence ID" value="KAF0330224.1"/>
    <property type="molecule type" value="Genomic_DNA"/>
</dbReference>
<proteinExistence type="predicted"/>
<comment type="caution">
    <text evidence="2">The sequence shown here is derived from an EMBL/GenBank/DDBJ whole genome shotgun (WGS) entry which is preliminary data.</text>
</comment>
<reference evidence="2 3" key="1">
    <citation type="submission" date="2019-12" db="EMBL/GenBank/DDBJ databases">
        <title>A genome sequence resource for the geographically widespread anthracnose pathogen Colletotrichum asianum.</title>
        <authorList>
            <person name="Meng Y."/>
        </authorList>
    </citation>
    <scope>NUCLEOTIDE SEQUENCE [LARGE SCALE GENOMIC DNA]</scope>
    <source>
        <strain evidence="2 3">ICMP 18580</strain>
    </source>
</reference>